<sequence length="241" mass="27692">MMLLQVARGRLYSQSSSLINRRCGGAAVSYSLAQPRSTPQPRTTPQPQPPSLLMEGFHLMGKLHYIIYYRELYNPLFLDGAAKALKALHLEDWRETIFSSPFSHAYAVGAPNNEDEGCFSIIRYFRNHLAHNKCEESREGAYESFLMAFGDIAAGFKKILLRMVQRDMRLSWREKRAIRRCLDLSTQVFQDEEVAGFLVEKFLIRRALKMDRLSSGEQAKVCQQLKIGRLPIEKVKKTRTT</sequence>
<protein>
    <submittedName>
        <fullName evidence="1">Uncharacterized protein</fullName>
    </submittedName>
</protein>
<evidence type="ECO:0000313" key="2">
    <source>
        <dbReference type="Proteomes" id="UP000595140"/>
    </source>
</evidence>
<accession>A0A484MSA2</accession>
<reference evidence="1 2" key="1">
    <citation type="submission" date="2018-04" db="EMBL/GenBank/DDBJ databases">
        <authorList>
            <person name="Vogel A."/>
        </authorList>
    </citation>
    <scope>NUCLEOTIDE SEQUENCE [LARGE SCALE GENOMIC DNA]</scope>
</reference>
<organism evidence="1 2">
    <name type="scientific">Cuscuta campestris</name>
    <dbReference type="NCBI Taxonomy" id="132261"/>
    <lineage>
        <taxon>Eukaryota</taxon>
        <taxon>Viridiplantae</taxon>
        <taxon>Streptophyta</taxon>
        <taxon>Embryophyta</taxon>
        <taxon>Tracheophyta</taxon>
        <taxon>Spermatophyta</taxon>
        <taxon>Magnoliopsida</taxon>
        <taxon>eudicotyledons</taxon>
        <taxon>Gunneridae</taxon>
        <taxon>Pentapetalae</taxon>
        <taxon>asterids</taxon>
        <taxon>lamiids</taxon>
        <taxon>Solanales</taxon>
        <taxon>Convolvulaceae</taxon>
        <taxon>Cuscuteae</taxon>
        <taxon>Cuscuta</taxon>
        <taxon>Cuscuta subgen. Grammica</taxon>
        <taxon>Cuscuta sect. Cleistogrammica</taxon>
    </lineage>
</organism>
<proteinExistence type="predicted"/>
<dbReference type="EMBL" id="OOIL02004480">
    <property type="protein sequence ID" value="VFQ91681.1"/>
    <property type="molecule type" value="Genomic_DNA"/>
</dbReference>
<keyword evidence="2" id="KW-1185">Reference proteome</keyword>
<gene>
    <name evidence="1" type="ORF">CCAM_LOCUS33457</name>
</gene>
<dbReference type="Proteomes" id="UP000595140">
    <property type="component" value="Unassembled WGS sequence"/>
</dbReference>
<name>A0A484MSA2_9ASTE</name>
<evidence type="ECO:0000313" key="1">
    <source>
        <dbReference type="EMBL" id="VFQ91681.1"/>
    </source>
</evidence>
<dbReference type="AlphaFoldDB" id="A0A484MSA2"/>